<dbReference type="Proteomes" id="UP000184300">
    <property type="component" value="Unassembled WGS sequence"/>
</dbReference>
<dbReference type="AlphaFoldDB" id="A0A1L9VTY4"/>
<dbReference type="PANTHER" id="PTHR10742">
    <property type="entry name" value="FLAVIN MONOAMINE OXIDASE"/>
    <property type="match status" value="1"/>
</dbReference>
<evidence type="ECO:0000313" key="14">
    <source>
        <dbReference type="Proteomes" id="UP000184300"/>
    </source>
</evidence>
<dbReference type="CDD" id="cd00086">
    <property type="entry name" value="homeodomain"/>
    <property type="match status" value="1"/>
</dbReference>
<evidence type="ECO:0000256" key="8">
    <source>
        <dbReference type="ARBA" id="ARBA00065092"/>
    </source>
</evidence>
<dbReference type="SUPFAM" id="SSF46689">
    <property type="entry name" value="Homeodomain-like"/>
    <property type="match status" value="1"/>
</dbReference>
<feature type="compositionally biased region" description="Basic and acidic residues" evidence="11">
    <location>
        <begin position="247"/>
        <end position="256"/>
    </location>
</feature>
<keyword evidence="4 9" id="KW-0371">Homeobox</keyword>
<feature type="compositionally biased region" description="Polar residues" evidence="11">
    <location>
        <begin position="406"/>
        <end position="415"/>
    </location>
</feature>
<dbReference type="PRINTS" id="PR00419">
    <property type="entry name" value="ADXRDTASE"/>
</dbReference>
<feature type="compositionally biased region" description="Low complexity" evidence="11">
    <location>
        <begin position="390"/>
        <end position="405"/>
    </location>
</feature>
<sequence>MSEPNSTLPACSSSPPSVPPSDATAAALNYAFLVHSQKTLTQNLPPRVDNKLLARQKRRRTSPEDHAILEAEYQRNPKPDKTARADIVNRVSLGEKEVQIWFQNRRQNDRRKSKPLQPHELLAPCAIADELREGDDNMSAERSTVEQGDLDNAPSSDALQSSFESDPVSGAEDKDEQEQSIQSSQTSLDSETSEVPQQPNEEAAPEPEPEPVKNPETTQPDASQLSTTKRKRSVTDLRGDASAPQPAEKDASKDFKSPPSLRISLSFDGEAMVRKEGEMTPSPPKGQNALRISMSSDGKAVIRTDDEPSPSKNRISMFSTRKSRFAGLRRSNSAILPATPRVASSEKERMFGRSRDPRNWESVFDTDARSALSTPGSAQSAPHSTPGLFRSRGQRSLTRSLSSRQNAFANNSPSHPDTPVPMQAGDKRRKLSRTVSSLGRLELNRANALGQVSGNSLKMPKLLGSSKKNDEDFEFHNGDSDKENWIPGTRVSNPLMMGKTPRVAIIGAGISGLRCTDILGQNGAQVTIFEARDQVGGRIAQSKVGDHLVDLGPNWIHGGQDNPISVIAESTNTKLEDFDENQIVFSRDGTPLDDKLAAKVSDFVWTTVEEAFEYSNIYKDSIPSDRSLFDFFKERVEKRGFSEAEKEACLESCRLWGSYVGDPIERQSLKFFCLEECIDSSNCFVSSTYQKILEFVSKAALKNADVRFNQPVVGIEAQPRESQKDQQVVLSTADGQKHRFDEVVVTCPLGWLKQNKAAFTPDLHPRLIQAIDSISYGRLEKVYVTFPQAFWHTEGVELKAPNFAMFLDPTYTNHPKEITWNQECVSLATLGPQAHPTLLFYIHGPCASHVVSNISNLSPSSSEYHDYLNDFLHPFYSRLHGYSAASADCKPLAFLATQWQTDPYAGNGSYSNFQVGLEQGDKDIKVLRDGAGIGKERGVWFAGEHTAPFVALGTTTGAYWSGERVATRVCQIYGLDGVGIGTGRDDSLPSQVSIA</sequence>
<evidence type="ECO:0000256" key="5">
    <source>
        <dbReference type="ARBA" id="ARBA00023163"/>
    </source>
</evidence>
<keyword evidence="7" id="KW-0131">Cell cycle</keyword>
<dbReference type="Gene3D" id="3.90.660.10">
    <property type="match status" value="1"/>
</dbReference>
<protein>
    <recommendedName>
        <fullName evidence="12">Homeobox domain-containing protein</fullName>
    </recommendedName>
</protein>
<dbReference type="STRING" id="1160497.A0A1L9VTY4"/>
<dbReference type="InterPro" id="IPR050281">
    <property type="entry name" value="Flavin_monoamine_oxidase"/>
</dbReference>
<feature type="compositionally biased region" description="Polar residues" evidence="11">
    <location>
        <begin position="153"/>
        <end position="164"/>
    </location>
</feature>
<feature type="region of interest" description="Disordered" evidence="11">
    <location>
        <begin position="340"/>
        <end position="432"/>
    </location>
</feature>
<reference evidence="14" key="1">
    <citation type="journal article" date="2017" name="Genome Biol.">
        <title>Comparative genomics reveals high biological diversity and specific adaptations in the industrially and medically important fungal genus Aspergillus.</title>
        <authorList>
            <person name="de Vries R.P."/>
            <person name="Riley R."/>
            <person name="Wiebenga A."/>
            <person name="Aguilar-Osorio G."/>
            <person name="Amillis S."/>
            <person name="Uchima C.A."/>
            <person name="Anderluh G."/>
            <person name="Asadollahi M."/>
            <person name="Askin M."/>
            <person name="Barry K."/>
            <person name="Battaglia E."/>
            <person name="Bayram O."/>
            <person name="Benocci T."/>
            <person name="Braus-Stromeyer S.A."/>
            <person name="Caldana C."/>
            <person name="Canovas D."/>
            <person name="Cerqueira G.C."/>
            <person name="Chen F."/>
            <person name="Chen W."/>
            <person name="Choi C."/>
            <person name="Clum A."/>
            <person name="Dos Santos R.A."/>
            <person name="Damasio A.R."/>
            <person name="Diallinas G."/>
            <person name="Emri T."/>
            <person name="Fekete E."/>
            <person name="Flipphi M."/>
            <person name="Freyberg S."/>
            <person name="Gallo A."/>
            <person name="Gournas C."/>
            <person name="Habgood R."/>
            <person name="Hainaut M."/>
            <person name="Harispe M.L."/>
            <person name="Henrissat B."/>
            <person name="Hilden K.S."/>
            <person name="Hope R."/>
            <person name="Hossain A."/>
            <person name="Karabika E."/>
            <person name="Karaffa L."/>
            <person name="Karanyi Z."/>
            <person name="Krasevec N."/>
            <person name="Kuo A."/>
            <person name="Kusch H."/>
            <person name="LaButti K."/>
            <person name="Lagendijk E.L."/>
            <person name="Lapidus A."/>
            <person name="Levasseur A."/>
            <person name="Lindquist E."/>
            <person name="Lipzen A."/>
            <person name="Logrieco A.F."/>
            <person name="MacCabe A."/>
            <person name="Maekelae M.R."/>
            <person name="Malavazi I."/>
            <person name="Melin P."/>
            <person name="Meyer V."/>
            <person name="Mielnichuk N."/>
            <person name="Miskei M."/>
            <person name="Molnar A.P."/>
            <person name="Mule G."/>
            <person name="Ngan C.Y."/>
            <person name="Orejas M."/>
            <person name="Orosz E."/>
            <person name="Ouedraogo J.P."/>
            <person name="Overkamp K.M."/>
            <person name="Park H.-S."/>
            <person name="Perrone G."/>
            <person name="Piumi F."/>
            <person name="Punt P.J."/>
            <person name="Ram A.F."/>
            <person name="Ramon A."/>
            <person name="Rauscher S."/>
            <person name="Record E."/>
            <person name="Riano-Pachon D.M."/>
            <person name="Robert V."/>
            <person name="Roehrig J."/>
            <person name="Ruller R."/>
            <person name="Salamov A."/>
            <person name="Salih N.S."/>
            <person name="Samson R.A."/>
            <person name="Sandor E."/>
            <person name="Sanguinetti M."/>
            <person name="Schuetze T."/>
            <person name="Sepcic K."/>
            <person name="Shelest E."/>
            <person name="Sherlock G."/>
            <person name="Sophianopoulou V."/>
            <person name="Squina F.M."/>
            <person name="Sun H."/>
            <person name="Susca A."/>
            <person name="Todd R.B."/>
            <person name="Tsang A."/>
            <person name="Unkles S.E."/>
            <person name="van de Wiele N."/>
            <person name="van Rossen-Uffink D."/>
            <person name="Oliveira J.V."/>
            <person name="Vesth T.C."/>
            <person name="Visser J."/>
            <person name="Yu J.-H."/>
            <person name="Zhou M."/>
            <person name="Andersen M.R."/>
            <person name="Archer D.B."/>
            <person name="Baker S.E."/>
            <person name="Benoit I."/>
            <person name="Brakhage A.A."/>
            <person name="Braus G.H."/>
            <person name="Fischer R."/>
            <person name="Frisvad J.C."/>
            <person name="Goldman G.H."/>
            <person name="Houbraken J."/>
            <person name="Oakley B."/>
            <person name="Pocsi I."/>
            <person name="Scazzocchio C."/>
            <person name="Seiboth B."/>
            <person name="vanKuyk P.A."/>
            <person name="Wortman J."/>
            <person name="Dyer P.S."/>
            <person name="Grigoriev I.V."/>
        </authorList>
    </citation>
    <scope>NUCLEOTIDE SEQUENCE [LARGE SCALE GENOMIC DNA]</scope>
    <source>
        <strain evidence="14">CBS 516.65</strain>
    </source>
</reference>
<evidence type="ECO:0000256" key="6">
    <source>
        <dbReference type="ARBA" id="ARBA00023242"/>
    </source>
</evidence>
<dbReference type="Gene3D" id="1.10.10.60">
    <property type="entry name" value="Homeodomain-like"/>
    <property type="match status" value="1"/>
</dbReference>
<evidence type="ECO:0000259" key="12">
    <source>
        <dbReference type="PROSITE" id="PS50071"/>
    </source>
</evidence>
<feature type="compositionally biased region" description="Polar residues" evidence="11">
    <location>
        <begin position="371"/>
        <end position="383"/>
    </location>
</feature>
<dbReference type="PROSITE" id="PS00027">
    <property type="entry name" value="HOMEOBOX_1"/>
    <property type="match status" value="1"/>
</dbReference>
<dbReference type="SUPFAM" id="SSF54373">
    <property type="entry name" value="FAD-linked reductases, C-terminal domain"/>
    <property type="match status" value="1"/>
</dbReference>
<dbReference type="EMBL" id="KV878891">
    <property type="protein sequence ID" value="OJJ87381.1"/>
    <property type="molecule type" value="Genomic_DNA"/>
</dbReference>
<dbReference type="GO" id="GO:0003682">
    <property type="term" value="F:chromatin binding"/>
    <property type="evidence" value="ECO:0007669"/>
    <property type="project" value="TreeGrafter"/>
</dbReference>
<organism evidence="13 14">
    <name type="scientific">Aspergillus glaucus CBS 516.65</name>
    <dbReference type="NCBI Taxonomy" id="1160497"/>
    <lineage>
        <taxon>Eukaryota</taxon>
        <taxon>Fungi</taxon>
        <taxon>Dikarya</taxon>
        <taxon>Ascomycota</taxon>
        <taxon>Pezizomycotina</taxon>
        <taxon>Eurotiomycetes</taxon>
        <taxon>Eurotiomycetidae</taxon>
        <taxon>Eurotiales</taxon>
        <taxon>Aspergillaceae</taxon>
        <taxon>Aspergillus</taxon>
        <taxon>Aspergillus subgen. Aspergillus</taxon>
    </lineage>
</organism>
<dbReference type="VEuPathDB" id="FungiDB:ASPGLDRAFT_64530"/>
<dbReference type="Gene3D" id="3.50.50.60">
    <property type="entry name" value="FAD/NAD(P)-binding domain"/>
    <property type="match status" value="1"/>
</dbReference>
<evidence type="ECO:0000256" key="9">
    <source>
        <dbReference type="PROSITE-ProRule" id="PRU00108"/>
    </source>
</evidence>
<dbReference type="FunFam" id="1.10.10.60:FF:000286">
    <property type="entry name" value="Homeobox transcription factor"/>
    <property type="match status" value="1"/>
</dbReference>
<dbReference type="GO" id="GO:0000082">
    <property type="term" value="P:G1/S transition of mitotic cell cycle"/>
    <property type="evidence" value="ECO:0007669"/>
    <property type="project" value="UniProtKB-ARBA"/>
</dbReference>
<dbReference type="InterPro" id="IPR017970">
    <property type="entry name" value="Homeobox_CS"/>
</dbReference>
<dbReference type="GeneID" id="34465048"/>
<dbReference type="GO" id="GO:0016491">
    <property type="term" value="F:oxidoreductase activity"/>
    <property type="evidence" value="ECO:0007669"/>
    <property type="project" value="InterPro"/>
</dbReference>
<dbReference type="OrthoDB" id="5046242at2759"/>
<evidence type="ECO:0000313" key="13">
    <source>
        <dbReference type="EMBL" id="OJJ87381.1"/>
    </source>
</evidence>
<comment type="subcellular location">
    <subcellularLocation>
        <location evidence="1 9 10">Nucleus</location>
    </subcellularLocation>
</comment>
<dbReference type="InterPro" id="IPR001356">
    <property type="entry name" value="HD"/>
</dbReference>
<feature type="domain" description="Homeobox" evidence="12">
    <location>
        <begin position="52"/>
        <end position="112"/>
    </location>
</feature>
<accession>A0A1L9VTY4</accession>
<evidence type="ECO:0000256" key="4">
    <source>
        <dbReference type="ARBA" id="ARBA00023155"/>
    </source>
</evidence>
<dbReference type="GO" id="GO:0003677">
    <property type="term" value="F:DNA binding"/>
    <property type="evidence" value="ECO:0007669"/>
    <property type="project" value="UniProtKB-UniRule"/>
</dbReference>
<evidence type="ECO:0000256" key="11">
    <source>
        <dbReference type="SAM" id="MobiDB-lite"/>
    </source>
</evidence>
<feature type="region of interest" description="Disordered" evidence="11">
    <location>
        <begin position="1"/>
        <end position="23"/>
    </location>
</feature>
<name>A0A1L9VTY4_ASPGL</name>
<dbReference type="InterPro" id="IPR036188">
    <property type="entry name" value="FAD/NAD-bd_sf"/>
</dbReference>
<keyword evidence="14" id="KW-1185">Reference proteome</keyword>
<evidence type="ECO:0000256" key="10">
    <source>
        <dbReference type="RuleBase" id="RU000682"/>
    </source>
</evidence>
<dbReference type="GO" id="GO:0005634">
    <property type="term" value="C:nucleus"/>
    <property type="evidence" value="ECO:0007669"/>
    <property type="project" value="UniProtKB-SubCell"/>
</dbReference>
<feature type="compositionally biased region" description="Low complexity" evidence="11">
    <location>
        <begin position="9"/>
        <end position="23"/>
    </location>
</feature>
<dbReference type="InterPro" id="IPR009057">
    <property type="entry name" value="Homeodomain-like_sf"/>
</dbReference>
<keyword evidence="3 9" id="KW-0238">DNA-binding</keyword>
<evidence type="ECO:0000256" key="7">
    <source>
        <dbReference type="ARBA" id="ARBA00023306"/>
    </source>
</evidence>
<dbReference type="SUPFAM" id="SSF51905">
    <property type="entry name" value="FAD/NAD(P)-binding domain"/>
    <property type="match status" value="1"/>
</dbReference>
<comment type="subunit">
    <text evidence="8">Interacts with MCM1.</text>
</comment>
<dbReference type="GO" id="GO:0050660">
    <property type="term" value="F:flavin adenine dinucleotide binding"/>
    <property type="evidence" value="ECO:0007669"/>
    <property type="project" value="TreeGrafter"/>
</dbReference>
<dbReference type="InterPro" id="IPR002937">
    <property type="entry name" value="Amino_oxidase"/>
</dbReference>
<keyword evidence="6 9" id="KW-0539">Nucleus</keyword>
<dbReference type="GO" id="GO:0000122">
    <property type="term" value="P:negative regulation of transcription by RNA polymerase II"/>
    <property type="evidence" value="ECO:0007669"/>
    <property type="project" value="UniProtKB-ARBA"/>
</dbReference>
<feature type="DNA-binding region" description="Homeobox" evidence="9">
    <location>
        <begin position="54"/>
        <end position="113"/>
    </location>
</feature>
<dbReference type="RefSeq" id="XP_022404070.1">
    <property type="nucleotide sequence ID" value="XM_022548788.1"/>
</dbReference>
<feature type="region of interest" description="Disordered" evidence="11">
    <location>
        <begin position="135"/>
        <end position="315"/>
    </location>
</feature>
<dbReference type="GO" id="GO:0000981">
    <property type="term" value="F:DNA-binding transcription factor activity, RNA polymerase II-specific"/>
    <property type="evidence" value="ECO:0007669"/>
    <property type="project" value="InterPro"/>
</dbReference>
<gene>
    <name evidence="13" type="ORF">ASPGLDRAFT_64530</name>
</gene>
<dbReference type="PANTHER" id="PTHR10742:SF414">
    <property type="entry name" value="CONTAINING AMINE OXIDASE, PUTATIVE (AFU_ORTHOLOGUE AFUA_3G12150)-RELATED"/>
    <property type="match status" value="1"/>
</dbReference>
<dbReference type="PROSITE" id="PS50071">
    <property type="entry name" value="HOMEOBOX_2"/>
    <property type="match status" value="1"/>
</dbReference>
<proteinExistence type="predicted"/>
<evidence type="ECO:0000256" key="2">
    <source>
        <dbReference type="ARBA" id="ARBA00023015"/>
    </source>
</evidence>
<dbReference type="Pfam" id="PF01593">
    <property type="entry name" value="Amino_oxidase"/>
    <property type="match status" value="1"/>
</dbReference>
<dbReference type="Pfam" id="PF00046">
    <property type="entry name" value="Homeodomain"/>
    <property type="match status" value="1"/>
</dbReference>
<evidence type="ECO:0000256" key="1">
    <source>
        <dbReference type="ARBA" id="ARBA00004123"/>
    </source>
</evidence>
<keyword evidence="5" id="KW-0804">Transcription</keyword>
<evidence type="ECO:0000256" key="3">
    <source>
        <dbReference type="ARBA" id="ARBA00023125"/>
    </source>
</evidence>
<feature type="compositionally biased region" description="Polar residues" evidence="11">
    <location>
        <begin position="217"/>
        <end position="227"/>
    </location>
</feature>
<feature type="compositionally biased region" description="Basic and acidic residues" evidence="11">
    <location>
        <begin position="344"/>
        <end position="359"/>
    </location>
</feature>
<dbReference type="SMART" id="SM00389">
    <property type="entry name" value="HOX"/>
    <property type="match status" value="1"/>
</dbReference>
<keyword evidence="2" id="KW-0805">Transcription regulation</keyword>
<dbReference type="GO" id="GO:0006338">
    <property type="term" value="P:chromatin remodeling"/>
    <property type="evidence" value="ECO:0007669"/>
    <property type="project" value="TreeGrafter"/>
</dbReference>